<dbReference type="HOGENOM" id="CLU_208491_0_0_6"/>
<sequence>MTAKKRAPYDKAHYAPMPTGLTKYMRTSLIWQFYRFIVINLKYLRLMRSSE</sequence>
<evidence type="ECO:0000313" key="2">
    <source>
        <dbReference type="Proteomes" id="UP000010816"/>
    </source>
</evidence>
<gene>
    <name evidence="1" type="ORF">Thimo_0568</name>
</gene>
<dbReference type="EMBL" id="CP003051">
    <property type="protein sequence ID" value="AGA89416.1"/>
    <property type="molecule type" value="Genomic_DNA"/>
</dbReference>
<proteinExistence type="predicted"/>
<evidence type="ECO:0000313" key="1">
    <source>
        <dbReference type="EMBL" id="AGA89416.1"/>
    </source>
</evidence>
<dbReference type="RefSeq" id="WP_015279563.1">
    <property type="nucleotide sequence ID" value="NC_019940.1"/>
</dbReference>
<dbReference type="KEGG" id="tmb:Thimo_0568"/>
<dbReference type="AlphaFoldDB" id="L0GTU7"/>
<name>L0GTU7_9GAMM</name>
<organism evidence="1 2">
    <name type="scientific">Thioflavicoccus mobilis 8321</name>
    <dbReference type="NCBI Taxonomy" id="765912"/>
    <lineage>
        <taxon>Bacteria</taxon>
        <taxon>Pseudomonadati</taxon>
        <taxon>Pseudomonadota</taxon>
        <taxon>Gammaproteobacteria</taxon>
        <taxon>Chromatiales</taxon>
        <taxon>Chromatiaceae</taxon>
        <taxon>Thioflavicoccus</taxon>
    </lineage>
</organism>
<dbReference type="eggNOG" id="ENOG50333B1">
    <property type="taxonomic scope" value="Bacteria"/>
</dbReference>
<reference evidence="1 2" key="1">
    <citation type="submission" date="2011-09" db="EMBL/GenBank/DDBJ databases">
        <title>Complete sequence of chromosome of Thioflavicoccus mobilis 8321.</title>
        <authorList>
            <consortium name="US DOE Joint Genome Institute"/>
            <person name="Lucas S."/>
            <person name="Han J."/>
            <person name="Lapidus A."/>
            <person name="Cheng J.-F."/>
            <person name="Goodwin L."/>
            <person name="Pitluck S."/>
            <person name="Peters L."/>
            <person name="Ovchinnikova G."/>
            <person name="Lu M."/>
            <person name="Detter J.C."/>
            <person name="Han C."/>
            <person name="Tapia R."/>
            <person name="Land M."/>
            <person name="Hauser L."/>
            <person name="Kyrpides N."/>
            <person name="Ivanova N."/>
            <person name="Pagani I."/>
            <person name="Vogl K."/>
            <person name="Liu Z."/>
            <person name="Imhoff J."/>
            <person name="Thiel V."/>
            <person name="Frigaard N.-U."/>
            <person name="Bryant D."/>
            <person name="Woyke T."/>
        </authorList>
    </citation>
    <scope>NUCLEOTIDE SEQUENCE [LARGE SCALE GENOMIC DNA]</scope>
    <source>
        <strain evidence="1 2">8321</strain>
    </source>
</reference>
<dbReference type="Proteomes" id="UP000010816">
    <property type="component" value="Chromosome"/>
</dbReference>
<protein>
    <submittedName>
        <fullName evidence="1">Uncharacterized protein</fullName>
    </submittedName>
</protein>
<keyword evidence="2" id="KW-1185">Reference proteome</keyword>
<accession>L0GTU7</accession>